<dbReference type="Proteomes" id="UP000653472">
    <property type="component" value="Unassembled WGS sequence"/>
</dbReference>
<proteinExistence type="predicted"/>
<dbReference type="PRINTS" id="PR00111">
    <property type="entry name" value="ABHYDROLASE"/>
</dbReference>
<organism evidence="2 3">
    <name type="scientific">Solimonas marina</name>
    <dbReference type="NCBI Taxonomy" id="2714601"/>
    <lineage>
        <taxon>Bacteria</taxon>
        <taxon>Pseudomonadati</taxon>
        <taxon>Pseudomonadota</taxon>
        <taxon>Gammaproteobacteria</taxon>
        <taxon>Nevskiales</taxon>
        <taxon>Nevskiaceae</taxon>
        <taxon>Solimonas</taxon>
    </lineage>
</organism>
<dbReference type="InterPro" id="IPR050266">
    <property type="entry name" value="AB_hydrolase_sf"/>
</dbReference>
<dbReference type="PANTHER" id="PTHR43798:SF33">
    <property type="entry name" value="HYDROLASE, PUTATIVE (AFU_ORTHOLOGUE AFUA_2G14860)-RELATED"/>
    <property type="match status" value="1"/>
</dbReference>
<evidence type="ECO:0000313" key="3">
    <source>
        <dbReference type="Proteomes" id="UP000653472"/>
    </source>
</evidence>
<dbReference type="RefSeq" id="WP_168147362.1">
    <property type="nucleotide sequence ID" value="NZ_JAAVXB010000003.1"/>
</dbReference>
<dbReference type="Pfam" id="PF00561">
    <property type="entry name" value="Abhydrolase_1"/>
    <property type="match status" value="1"/>
</dbReference>
<dbReference type="EMBL" id="JAAVXB010000003">
    <property type="protein sequence ID" value="NKF22112.1"/>
    <property type="molecule type" value="Genomic_DNA"/>
</dbReference>
<dbReference type="AlphaFoldDB" id="A0A969W7M3"/>
<evidence type="ECO:0000313" key="2">
    <source>
        <dbReference type="EMBL" id="NKF22112.1"/>
    </source>
</evidence>
<reference evidence="2" key="1">
    <citation type="submission" date="2020-03" db="EMBL/GenBank/DDBJ databases">
        <title>Solimonas marina sp. nov., isolated from deep seawater of the Pacific Ocean.</title>
        <authorList>
            <person name="Liu X."/>
            <person name="Lai Q."/>
            <person name="Sun F."/>
            <person name="Gai Y."/>
            <person name="Li G."/>
            <person name="Shao Z."/>
        </authorList>
    </citation>
    <scope>NUCLEOTIDE SEQUENCE</scope>
    <source>
        <strain evidence="2">C16B3</strain>
    </source>
</reference>
<gene>
    <name evidence="2" type="ORF">G7Y82_07265</name>
</gene>
<keyword evidence="3" id="KW-1185">Reference proteome</keyword>
<keyword evidence="2" id="KW-0378">Hydrolase</keyword>
<protein>
    <submittedName>
        <fullName evidence="2">Alpha/beta fold hydrolase</fullName>
    </submittedName>
</protein>
<feature type="domain" description="AB hydrolase-1" evidence="1">
    <location>
        <begin position="50"/>
        <end position="278"/>
    </location>
</feature>
<comment type="caution">
    <text evidence="2">The sequence shown here is derived from an EMBL/GenBank/DDBJ whole genome shotgun (WGS) entry which is preliminary data.</text>
</comment>
<dbReference type="GO" id="GO:0016020">
    <property type="term" value="C:membrane"/>
    <property type="evidence" value="ECO:0007669"/>
    <property type="project" value="TreeGrafter"/>
</dbReference>
<sequence length="294" mass="32607">MKSLYARIGAWLYRLAQRAESRRSGLRAAVVDVGDSRMMTWQGGADRAETIVMIHGYSADKAVWMRFARPFSARYRLLIVDLPGHGETAFDPALQYDTTAQARRVIKAMDVLGIQRAHVIGNSMGGFIAARMAHDFPERVSSATLIDAAGITAPQDSDLQKMLDAGRNPFLVHTRAEFDTFYAMTMARPPWMPRITTAALAQDYMRRRDSLARIFSDFNGVYPLDAQLADIRVPVLVMWGALDRILHVSMTDVWADGIPGAQRIVYPDLGHMPMLEAPGRSARDIGAFIAAHAA</sequence>
<dbReference type="SUPFAM" id="SSF53474">
    <property type="entry name" value="alpha/beta-Hydrolases"/>
    <property type="match status" value="1"/>
</dbReference>
<dbReference type="InterPro" id="IPR029058">
    <property type="entry name" value="AB_hydrolase_fold"/>
</dbReference>
<dbReference type="PANTHER" id="PTHR43798">
    <property type="entry name" value="MONOACYLGLYCEROL LIPASE"/>
    <property type="match status" value="1"/>
</dbReference>
<dbReference type="Gene3D" id="3.40.50.1820">
    <property type="entry name" value="alpha/beta hydrolase"/>
    <property type="match status" value="1"/>
</dbReference>
<accession>A0A969W7M3</accession>
<name>A0A969W7M3_9GAMM</name>
<evidence type="ECO:0000259" key="1">
    <source>
        <dbReference type="Pfam" id="PF00561"/>
    </source>
</evidence>
<dbReference type="GO" id="GO:0016787">
    <property type="term" value="F:hydrolase activity"/>
    <property type="evidence" value="ECO:0007669"/>
    <property type="project" value="UniProtKB-KW"/>
</dbReference>
<dbReference type="InterPro" id="IPR000073">
    <property type="entry name" value="AB_hydrolase_1"/>
</dbReference>